<dbReference type="RefSeq" id="XP_028866211.1">
    <property type="nucleotide sequence ID" value="XM_029010378.1"/>
</dbReference>
<accession>A0A2H6KAF2</accession>
<evidence type="ECO:0000313" key="1">
    <source>
        <dbReference type="EMBL" id="GBE59968.1"/>
    </source>
</evidence>
<keyword evidence="2" id="KW-1185">Reference proteome</keyword>
<gene>
    <name evidence="1" type="ORF">BOVATA_014610</name>
</gene>
<name>A0A2H6KAF2_9APIC</name>
<sequence>MSSLHLVMASQLSIIGLFQLGNNKAAVLEECAEGIVDAWLGDEGNFVFLPLAVCLVTSLIELTQIVIQSHENGEKNLGAFHCLFRGLLFLSWRIMLFRPLKALRSPRVPADVLLFELLREFLEALLQGLQHFFGGVGERVGVECLERSLEGFARRGDGVVEVLVVEQFVEDGIQGGVECLDLGSLVGDVGLRL</sequence>
<proteinExistence type="predicted"/>
<organism evidence="1 2">
    <name type="scientific">Babesia ovata</name>
    <dbReference type="NCBI Taxonomy" id="189622"/>
    <lineage>
        <taxon>Eukaryota</taxon>
        <taxon>Sar</taxon>
        <taxon>Alveolata</taxon>
        <taxon>Apicomplexa</taxon>
        <taxon>Aconoidasida</taxon>
        <taxon>Piroplasmida</taxon>
        <taxon>Babesiidae</taxon>
        <taxon>Babesia</taxon>
    </lineage>
</organism>
<evidence type="ECO:0000313" key="2">
    <source>
        <dbReference type="Proteomes" id="UP000236319"/>
    </source>
</evidence>
<dbReference type="AlphaFoldDB" id="A0A2H6KAF2"/>
<reference evidence="1 2" key="1">
    <citation type="journal article" date="2017" name="BMC Genomics">
        <title>Whole-genome assembly of Babesia ovata and comparative genomics between closely related pathogens.</title>
        <authorList>
            <person name="Yamagishi J."/>
            <person name="Asada M."/>
            <person name="Hakimi H."/>
            <person name="Tanaka T.Q."/>
            <person name="Sugimoto C."/>
            <person name="Kawazu S."/>
        </authorList>
    </citation>
    <scope>NUCLEOTIDE SEQUENCE [LARGE SCALE GENOMIC DNA]</scope>
    <source>
        <strain evidence="1 2">Miyake</strain>
    </source>
</reference>
<dbReference type="VEuPathDB" id="PiroplasmaDB:BOVATA_014610"/>
<protein>
    <submittedName>
        <fullName evidence="1">Androgen-dependent TFPI-regulating protein, putative</fullName>
    </submittedName>
</protein>
<dbReference type="GeneID" id="39873738"/>
<dbReference type="EMBL" id="BDSA01000002">
    <property type="protein sequence ID" value="GBE59968.1"/>
    <property type="molecule type" value="Genomic_DNA"/>
</dbReference>
<comment type="caution">
    <text evidence="1">The sequence shown here is derived from an EMBL/GenBank/DDBJ whole genome shotgun (WGS) entry which is preliminary data.</text>
</comment>
<dbReference type="Proteomes" id="UP000236319">
    <property type="component" value="Unassembled WGS sequence"/>
</dbReference>